<evidence type="ECO:0000256" key="1">
    <source>
        <dbReference type="ARBA" id="ARBA00000448"/>
    </source>
</evidence>
<comment type="catalytic activity">
    <reaction evidence="1">
        <text>Hydrolysis of terminal, non-reducing beta-D-glucosyl residues with release of beta-D-glucose.</text>
        <dbReference type="EC" id="3.2.1.21"/>
    </reaction>
</comment>
<accession>A0A173ZYJ1</accession>
<gene>
    <name evidence="9" type="primary">bglX_4</name>
    <name evidence="9" type="ORF">ERS852397_00857</name>
</gene>
<dbReference type="InterPro" id="IPR051915">
    <property type="entry name" value="Cellulose_Degrad_GH3"/>
</dbReference>
<keyword evidence="4 7" id="KW-0732">Signal</keyword>
<evidence type="ECO:0000256" key="7">
    <source>
        <dbReference type="SAM" id="SignalP"/>
    </source>
</evidence>
<feature type="chain" id="PRO_5008017258" description="beta-glucosidase" evidence="7">
    <location>
        <begin position="26"/>
        <end position="736"/>
    </location>
</feature>
<comment type="similarity">
    <text evidence="2">Belongs to the glycosyl hydrolase 3 family.</text>
</comment>
<organism evidence="9 10">
    <name type="scientific">Bacteroides finegoldii</name>
    <dbReference type="NCBI Taxonomy" id="338188"/>
    <lineage>
        <taxon>Bacteria</taxon>
        <taxon>Pseudomonadati</taxon>
        <taxon>Bacteroidota</taxon>
        <taxon>Bacteroidia</taxon>
        <taxon>Bacteroidales</taxon>
        <taxon>Bacteroidaceae</taxon>
        <taxon>Bacteroides</taxon>
    </lineage>
</organism>
<dbReference type="InterPro" id="IPR036881">
    <property type="entry name" value="Glyco_hydro_3_C_sf"/>
</dbReference>
<protein>
    <recommendedName>
        <fullName evidence="3">beta-glucosidase</fullName>
        <ecNumber evidence="3">3.2.1.21</ecNumber>
    </recommendedName>
</protein>
<dbReference type="Pfam" id="PF14310">
    <property type="entry name" value="Fn3-like"/>
    <property type="match status" value="1"/>
</dbReference>
<sequence length="736" mass="81998">MKKVTHWMYPYLFLCLPIISLSAQNSENLKKKKNFISNLMKKMTLDEKIGQLYQCSGGGDITGPNKERIPRTEQISQGYLGSMLNIQGIEEIRKYQEAAMKSRLGIPLVFGLDVLHGYRTGFPIPLAEAASFDLKAIEKASHYSATEAASEGINWTFAPMVDISWDARWGRVMEGAGEDPFYGALVAKARIRGLQGDDLSATNTIMACVKHFAAYGAPIAGKEYNNVDMSLSHFANFYMPPYKAAVEAGAATVMGAFNDYNNIPSSCNTFLLRKLLKEQWGFKGFVVSDMNSVREIINHRYAKDEKDAAAKAINAGMDMEMVSTCYLKHLKELIKEGKVKESILNDAVRRILEKKYELGLFDDPYKYCNPERARQVLNSPPIRKATRHIAERSIVLLKNERNVLPLSKETKKIALIGALAKSKGDMRGGWSGADESKVVTLYEAMENRGCAINYCDGYDLERNQIVNLDQTLSAARQSDIVIVAIGERAGETGELSSKGDISIPTEQQKLVSELIKTGKPVVALIMCGRPVIFNEVRREAPAILCTWWLGSEAGNAICNVLWGDYNPSGKLPMTFPQHNGQIPLYYQYKSTGRPTALGGWCSKYKDIPTDPAYPFGYGLSYSTFTYSDVKLLPGNGKDVHTRVAATITNTGKYTGEEVVQLYIRDEVASITRPIKELKGFEKIELKAGESKIVTFDIKDQQLGFYDNAMKFTVEKGDFTFMIGGNSEELKEIVYNY</sequence>
<name>A0A173ZYJ1_9BACE</name>
<evidence type="ECO:0000256" key="4">
    <source>
        <dbReference type="ARBA" id="ARBA00022729"/>
    </source>
</evidence>
<dbReference type="EMBL" id="CYZH01000004">
    <property type="protein sequence ID" value="CUN80699.1"/>
    <property type="molecule type" value="Genomic_DNA"/>
</dbReference>
<evidence type="ECO:0000313" key="9">
    <source>
        <dbReference type="EMBL" id="CUN80699.1"/>
    </source>
</evidence>
<dbReference type="GO" id="GO:0009251">
    <property type="term" value="P:glucan catabolic process"/>
    <property type="evidence" value="ECO:0007669"/>
    <property type="project" value="TreeGrafter"/>
</dbReference>
<dbReference type="PANTHER" id="PTHR30620">
    <property type="entry name" value="PERIPLASMIC BETA-GLUCOSIDASE-RELATED"/>
    <property type="match status" value="1"/>
</dbReference>
<evidence type="ECO:0000259" key="8">
    <source>
        <dbReference type="SMART" id="SM01217"/>
    </source>
</evidence>
<evidence type="ECO:0000256" key="5">
    <source>
        <dbReference type="ARBA" id="ARBA00022801"/>
    </source>
</evidence>
<dbReference type="Pfam" id="PF01915">
    <property type="entry name" value="Glyco_hydro_3_C"/>
    <property type="match status" value="1"/>
</dbReference>
<reference evidence="9 10" key="1">
    <citation type="submission" date="2015-09" db="EMBL/GenBank/DDBJ databases">
        <authorList>
            <consortium name="Pathogen Informatics"/>
        </authorList>
    </citation>
    <scope>NUCLEOTIDE SEQUENCE [LARGE SCALE GENOMIC DNA]</scope>
    <source>
        <strain evidence="9 10">2789STDY5608840</strain>
    </source>
</reference>
<dbReference type="PRINTS" id="PR00133">
    <property type="entry name" value="GLHYDRLASE3"/>
</dbReference>
<feature type="domain" description="Fibronectin type III-like" evidence="8">
    <location>
        <begin position="657"/>
        <end position="726"/>
    </location>
</feature>
<dbReference type="STRING" id="338188.ERS852397_00857"/>
<keyword evidence="5 9" id="KW-0378">Hydrolase</keyword>
<dbReference type="Gene3D" id="2.60.40.10">
    <property type="entry name" value="Immunoglobulins"/>
    <property type="match status" value="1"/>
</dbReference>
<dbReference type="SUPFAM" id="SSF52279">
    <property type="entry name" value="Beta-D-glucan exohydrolase, C-terminal domain"/>
    <property type="match status" value="1"/>
</dbReference>
<keyword evidence="6 9" id="KW-0326">Glycosidase</keyword>
<dbReference type="InterPro" id="IPR013783">
    <property type="entry name" value="Ig-like_fold"/>
</dbReference>
<dbReference type="EC" id="3.2.1.21" evidence="3"/>
<dbReference type="InterPro" id="IPR001764">
    <property type="entry name" value="Glyco_hydro_3_N"/>
</dbReference>
<proteinExistence type="inferred from homology"/>
<dbReference type="AlphaFoldDB" id="A0A173ZYJ1"/>
<feature type="signal peptide" evidence="7">
    <location>
        <begin position="1"/>
        <end position="25"/>
    </location>
</feature>
<dbReference type="Gene3D" id="3.20.20.300">
    <property type="entry name" value="Glycoside hydrolase, family 3, N-terminal domain"/>
    <property type="match status" value="1"/>
</dbReference>
<evidence type="ECO:0000256" key="3">
    <source>
        <dbReference type="ARBA" id="ARBA00012744"/>
    </source>
</evidence>
<dbReference type="InterPro" id="IPR017853">
    <property type="entry name" value="GH"/>
</dbReference>
<evidence type="ECO:0000256" key="2">
    <source>
        <dbReference type="ARBA" id="ARBA00005336"/>
    </source>
</evidence>
<dbReference type="FunFam" id="3.20.20.300:FF:000005">
    <property type="entry name" value="Periplasmic beta-glucosidase"/>
    <property type="match status" value="1"/>
</dbReference>
<dbReference type="InterPro" id="IPR002772">
    <property type="entry name" value="Glyco_hydro_3_C"/>
</dbReference>
<dbReference type="InterPro" id="IPR036962">
    <property type="entry name" value="Glyco_hydro_3_N_sf"/>
</dbReference>
<dbReference type="SMART" id="SM01217">
    <property type="entry name" value="Fn3_like"/>
    <property type="match status" value="1"/>
</dbReference>
<evidence type="ECO:0000256" key="6">
    <source>
        <dbReference type="ARBA" id="ARBA00023295"/>
    </source>
</evidence>
<dbReference type="GO" id="GO:0008422">
    <property type="term" value="F:beta-glucosidase activity"/>
    <property type="evidence" value="ECO:0007669"/>
    <property type="project" value="UniProtKB-EC"/>
</dbReference>
<dbReference type="FunFam" id="2.60.40.10:FF:000495">
    <property type="entry name" value="Periplasmic beta-glucosidase"/>
    <property type="match status" value="1"/>
</dbReference>
<dbReference type="SUPFAM" id="SSF51445">
    <property type="entry name" value="(Trans)glycosidases"/>
    <property type="match status" value="1"/>
</dbReference>
<dbReference type="Pfam" id="PF00933">
    <property type="entry name" value="Glyco_hydro_3"/>
    <property type="match status" value="1"/>
</dbReference>
<dbReference type="PANTHER" id="PTHR30620:SF16">
    <property type="entry name" value="LYSOSOMAL BETA GLUCOSIDASE"/>
    <property type="match status" value="1"/>
</dbReference>
<dbReference type="Gene3D" id="3.40.50.1700">
    <property type="entry name" value="Glycoside hydrolase family 3 C-terminal domain"/>
    <property type="match status" value="1"/>
</dbReference>
<evidence type="ECO:0000313" key="10">
    <source>
        <dbReference type="Proteomes" id="UP000095517"/>
    </source>
</evidence>
<dbReference type="Proteomes" id="UP000095517">
    <property type="component" value="Unassembled WGS sequence"/>
</dbReference>
<dbReference type="InterPro" id="IPR026891">
    <property type="entry name" value="Fn3-like"/>
</dbReference>